<evidence type="ECO:0000313" key="2">
    <source>
        <dbReference type="Proteomes" id="UP000000305"/>
    </source>
</evidence>
<proteinExistence type="predicted"/>
<reference evidence="1 2" key="1">
    <citation type="journal article" date="2011" name="Science">
        <title>The ecoresponsive genome of Daphnia pulex.</title>
        <authorList>
            <person name="Colbourne J.K."/>
            <person name="Pfrender M.E."/>
            <person name="Gilbert D."/>
            <person name="Thomas W.K."/>
            <person name="Tucker A."/>
            <person name="Oakley T.H."/>
            <person name="Tokishita S."/>
            <person name="Aerts A."/>
            <person name="Arnold G.J."/>
            <person name="Basu M.K."/>
            <person name="Bauer D.J."/>
            <person name="Caceres C.E."/>
            <person name="Carmel L."/>
            <person name="Casola C."/>
            <person name="Choi J.H."/>
            <person name="Detter J.C."/>
            <person name="Dong Q."/>
            <person name="Dusheyko S."/>
            <person name="Eads B.D."/>
            <person name="Frohlich T."/>
            <person name="Geiler-Samerotte K.A."/>
            <person name="Gerlach D."/>
            <person name="Hatcher P."/>
            <person name="Jogdeo S."/>
            <person name="Krijgsveld J."/>
            <person name="Kriventseva E.V."/>
            <person name="Kultz D."/>
            <person name="Laforsch C."/>
            <person name="Lindquist E."/>
            <person name="Lopez J."/>
            <person name="Manak J.R."/>
            <person name="Muller J."/>
            <person name="Pangilinan J."/>
            <person name="Patwardhan R.P."/>
            <person name="Pitluck S."/>
            <person name="Pritham E.J."/>
            <person name="Rechtsteiner A."/>
            <person name="Rho M."/>
            <person name="Rogozin I.B."/>
            <person name="Sakarya O."/>
            <person name="Salamov A."/>
            <person name="Schaack S."/>
            <person name="Shapiro H."/>
            <person name="Shiga Y."/>
            <person name="Skalitzky C."/>
            <person name="Smith Z."/>
            <person name="Souvorov A."/>
            <person name="Sung W."/>
            <person name="Tang Z."/>
            <person name="Tsuchiya D."/>
            <person name="Tu H."/>
            <person name="Vos H."/>
            <person name="Wang M."/>
            <person name="Wolf Y.I."/>
            <person name="Yamagata H."/>
            <person name="Yamada T."/>
            <person name="Ye Y."/>
            <person name="Shaw J.R."/>
            <person name="Andrews J."/>
            <person name="Crease T.J."/>
            <person name="Tang H."/>
            <person name="Lucas S.M."/>
            <person name="Robertson H.M."/>
            <person name="Bork P."/>
            <person name="Koonin E.V."/>
            <person name="Zdobnov E.M."/>
            <person name="Grigoriev I.V."/>
            <person name="Lynch M."/>
            <person name="Boore J.L."/>
        </authorList>
    </citation>
    <scope>NUCLEOTIDE SEQUENCE [LARGE SCALE GENOMIC DNA]</scope>
</reference>
<dbReference type="KEGG" id="dpx:DAPPUDRAFT_256551"/>
<name>E9HBL9_DAPPU</name>
<dbReference type="OrthoDB" id="6373914at2759"/>
<sequence>MRGARTHLSDVVAETTVSFDWKTVQIAPGKVPTLIRLGDKYLNLVRRCQRETYLDKINRLELGKAIRPTSTLQPLKPFLGRALYPVLDKESEGQRNPSEEILRTLLFEVSGLSYCLRLPTTLFCPQCLKAKYEKGDFGERRLQIH</sequence>
<dbReference type="EMBL" id="GL732616">
    <property type="protein sequence ID" value="EFX70897.1"/>
    <property type="molecule type" value="Genomic_DNA"/>
</dbReference>
<organism evidence="1 2">
    <name type="scientific">Daphnia pulex</name>
    <name type="common">Water flea</name>
    <dbReference type="NCBI Taxonomy" id="6669"/>
    <lineage>
        <taxon>Eukaryota</taxon>
        <taxon>Metazoa</taxon>
        <taxon>Ecdysozoa</taxon>
        <taxon>Arthropoda</taxon>
        <taxon>Crustacea</taxon>
        <taxon>Branchiopoda</taxon>
        <taxon>Diplostraca</taxon>
        <taxon>Cladocera</taxon>
        <taxon>Anomopoda</taxon>
        <taxon>Daphniidae</taxon>
        <taxon>Daphnia</taxon>
    </lineage>
</organism>
<evidence type="ECO:0000313" key="1">
    <source>
        <dbReference type="EMBL" id="EFX70897.1"/>
    </source>
</evidence>
<dbReference type="Proteomes" id="UP000000305">
    <property type="component" value="Unassembled WGS sequence"/>
</dbReference>
<gene>
    <name evidence="1" type="ORF">DAPPUDRAFT_256551</name>
</gene>
<dbReference type="HOGENOM" id="CLU_1788819_0_0_1"/>
<accession>E9HBL9</accession>
<protein>
    <submittedName>
        <fullName evidence="1">Uncharacterized protein</fullName>
    </submittedName>
</protein>
<keyword evidence="2" id="KW-1185">Reference proteome</keyword>
<dbReference type="AlphaFoldDB" id="E9HBL9"/>
<dbReference type="InParanoid" id="E9HBL9"/>